<dbReference type="InterPro" id="IPR000835">
    <property type="entry name" value="HTH_MarR-typ"/>
</dbReference>
<dbReference type="RefSeq" id="WP_166284602.1">
    <property type="nucleotide sequence ID" value="NZ_JAANNP010000097.1"/>
</dbReference>
<dbReference type="PROSITE" id="PS01117">
    <property type="entry name" value="HTH_MARR_1"/>
    <property type="match status" value="1"/>
</dbReference>
<dbReference type="PROSITE" id="PS50995">
    <property type="entry name" value="HTH_MARR_2"/>
    <property type="match status" value="1"/>
</dbReference>
<name>A0ABX0H262_9ACTN</name>
<dbReference type="Pfam" id="PF01047">
    <property type="entry name" value="MarR"/>
    <property type="match status" value="1"/>
</dbReference>
<dbReference type="InterPro" id="IPR011991">
    <property type="entry name" value="ArsR-like_HTH"/>
</dbReference>
<protein>
    <submittedName>
        <fullName evidence="5">MarR family transcriptional regulator</fullName>
    </submittedName>
</protein>
<dbReference type="InterPro" id="IPR036388">
    <property type="entry name" value="WH-like_DNA-bd_sf"/>
</dbReference>
<keyword evidence="3" id="KW-0804">Transcription</keyword>
<dbReference type="CDD" id="cd00090">
    <property type="entry name" value="HTH_ARSR"/>
    <property type="match status" value="1"/>
</dbReference>
<organism evidence="5 6">
    <name type="scientific">Motilibacter deserti</name>
    <dbReference type="NCBI Taxonomy" id="2714956"/>
    <lineage>
        <taxon>Bacteria</taxon>
        <taxon>Bacillati</taxon>
        <taxon>Actinomycetota</taxon>
        <taxon>Actinomycetes</taxon>
        <taxon>Motilibacterales</taxon>
        <taxon>Motilibacteraceae</taxon>
        <taxon>Motilibacter</taxon>
    </lineage>
</organism>
<proteinExistence type="predicted"/>
<dbReference type="Gene3D" id="1.10.10.10">
    <property type="entry name" value="Winged helix-like DNA-binding domain superfamily/Winged helix DNA-binding domain"/>
    <property type="match status" value="1"/>
</dbReference>
<keyword evidence="1" id="KW-0805">Transcription regulation</keyword>
<evidence type="ECO:0000256" key="3">
    <source>
        <dbReference type="ARBA" id="ARBA00023163"/>
    </source>
</evidence>
<dbReference type="Proteomes" id="UP000800981">
    <property type="component" value="Unassembled WGS sequence"/>
</dbReference>
<dbReference type="InterPro" id="IPR023187">
    <property type="entry name" value="Tscrpt_reg_MarR-type_CS"/>
</dbReference>
<dbReference type="EMBL" id="JAANNP010000097">
    <property type="protein sequence ID" value="NHC16134.1"/>
    <property type="molecule type" value="Genomic_DNA"/>
</dbReference>
<feature type="domain" description="HTH marR-type" evidence="4">
    <location>
        <begin position="20"/>
        <end position="150"/>
    </location>
</feature>
<dbReference type="PANTHER" id="PTHR33164">
    <property type="entry name" value="TRANSCRIPTIONAL REGULATOR, MARR FAMILY"/>
    <property type="match status" value="1"/>
</dbReference>
<keyword evidence="2" id="KW-0238">DNA-binding</keyword>
<dbReference type="InterPro" id="IPR039422">
    <property type="entry name" value="MarR/SlyA-like"/>
</dbReference>
<accession>A0ABX0H262</accession>
<dbReference type="PANTHER" id="PTHR33164:SF57">
    <property type="entry name" value="MARR-FAMILY TRANSCRIPTIONAL REGULATOR"/>
    <property type="match status" value="1"/>
</dbReference>
<evidence type="ECO:0000259" key="4">
    <source>
        <dbReference type="PROSITE" id="PS50995"/>
    </source>
</evidence>
<reference evidence="5 6" key="1">
    <citation type="submission" date="2020-03" db="EMBL/GenBank/DDBJ databases">
        <title>Two novel Motilibacter sp.</title>
        <authorList>
            <person name="Liu S."/>
        </authorList>
    </citation>
    <scope>NUCLEOTIDE SEQUENCE [LARGE SCALE GENOMIC DNA]</scope>
    <source>
        <strain evidence="5 6">E257</strain>
    </source>
</reference>
<evidence type="ECO:0000313" key="6">
    <source>
        <dbReference type="Proteomes" id="UP000800981"/>
    </source>
</evidence>
<evidence type="ECO:0000256" key="1">
    <source>
        <dbReference type="ARBA" id="ARBA00023015"/>
    </source>
</evidence>
<sequence length="156" mass="17693">MSVSSDSGSSVLPRGVIDVEQELTVLLRRARGTSQEFARQVHPELENDAYGLLVRLDQVDGERGTDLAAFFGVGKPTISRQVAMLEKLGLVERHPDTTDGRATVLKITEDGRARIRRMREARQQYFGEMLASWDQADVEQFAHLLHRYNETVFSYR</sequence>
<keyword evidence="6" id="KW-1185">Reference proteome</keyword>
<evidence type="ECO:0000313" key="5">
    <source>
        <dbReference type="EMBL" id="NHC16134.1"/>
    </source>
</evidence>
<gene>
    <name evidence="5" type="ORF">G9H71_20315</name>
</gene>
<dbReference type="SMART" id="SM00347">
    <property type="entry name" value="HTH_MARR"/>
    <property type="match status" value="1"/>
</dbReference>
<dbReference type="SUPFAM" id="SSF46785">
    <property type="entry name" value="Winged helix' DNA-binding domain"/>
    <property type="match status" value="1"/>
</dbReference>
<dbReference type="InterPro" id="IPR036390">
    <property type="entry name" value="WH_DNA-bd_sf"/>
</dbReference>
<comment type="caution">
    <text evidence="5">The sequence shown here is derived from an EMBL/GenBank/DDBJ whole genome shotgun (WGS) entry which is preliminary data.</text>
</comment>
<evidence type="ECO:0000256" key="2">
    <source>
        <dbReference type="ARBA" id="ARBA00023125"/>
    </source>
</evidence>
<dbReference type="PRINTS" id="PR00598">
    <property type="entry name" value="HTHMARR"/>
</dbReference>